<name>A0A7M2X124_9BACT</name>
<dbReference type="Proteomes" id="UP000593765">
    <property type="component" value="Chromosome"/>
</dbReference>
<keyword evidence="3" id="KW-1185">Reference proteome</keyword>
<reference evidence="2 3" key="1">
    <citation type="submission" date="2020-10" db="EMBL/GenBank/DDBJ databases">
        <title>Wide distribution of Phycisphaera-like planctomycetes from WD2101 soil group in peatlands and genome analysis of the first cultivated representative.</title>
        <authorList>
            <person name="Dedysh S.N."/>
            <person name="Beletsky A.V."/>
            <person name="Ivanova A."/>
            <person name="Kulichevskaya I.S."/>
            <person name="Suzina N.E."/>
            <person name="Philippov D.A."/>
            <person name="Rakitin A.L."/>
            <person name="Mardanov A.V."/>
            <person name="Ravin N.V."/>
        </authorList>
    </citation>
    <scope>NUCLEOTIDE SEQUENCE [LARGE SCALE GENOMIC DNA]</scope>
    <source>
        <strain evidence="2 3">M1803</strain>
    </source>
</reference>
<sequence>MQILKPSGRSVAASPWLALFALAATVVWPAADCSAQTTSELLDPWTTKGFGETVDRFSYQAQAAVDGSSATTQIFAWDSVGRFQLAPDSVLKPHLGYRYLTLNFDSNAATLPDTLDELSLAAGVSLGSLGGGKLSAIAGIGYSGDNLFADADGLFGIGHLLWERPLNKTDTLVLSLDYDRSGTLLPDVPLPGFAYRHTDDILSWMVGFPRSELLVNLTTGLSLSASYAAPMTADVTLEQQLGDGLSVFGGYSNFFNGFFLDGESREDRFFLQMQRVEVGLRYINGDMLGKGLYLDAGLSVGYVLDQSWSRGFDVRDLENIGSTEATPFVGLVIRGRF</sequence>
<feature type="chain" id="PRO_5034235042" description="DUF3187 family protein" evidence="1">
    <location>
        <begin position="24"/>
        <end position="337"/>
    </location>
</feature>
<keyword evidence="1" id="KW-0732">Signal</keyword>
<dbReference type="AlphaFoldDB" id="A0A7M2X124"/>
<protein>
    <recommendedName>
        <fullName evidence="4">DUF3187 family protein</fullName>
    </recommendedName>
</protein>
<organism evidence="2 3">
    <name type="scientific">Humisphaera borealis</name>
    <dbReference type="NCBI Taxonomy" id="2807512"/>
    <lineage>
        <taxon>Bacteria</taxon>
        <taxon>Pseudomonadati</taxon>
        <taxon>Planctomycetota</taxon>
        <taxon>Phycisphaerae</taxon>
        <taxon>Tepidisphaerales</taxon>
        <taxon>Tepidisphaeraceae</taxon>
        <taxon>Humisphaera</taxon>
    </lineage>
</organism>
<dbReference type="EMBL" id="CP063458">
    <property type="protein sequence ID" value="QOV91132.1"/>
    <property type="molecule type" value="Genomic_DNA"/>
</dbReference>
<dbReference type="RefSeq" id="WP_206294272.1">
    <property type="nucleotide sequence ID" value="NZ_CP063458.1"/>
</dbReference>
<evidence type="ECO:0000313" key="2">
    <source>
        <dbReference type="EMBL" id="QOV91132.1"/>
    </source>
</evidence>
<proteinExistence type="predicted"/>
<dbReference type="KEGG" id="hbs:IPV69_07175"/>
<evidence type="ECO:0000313" key="3">
    <source>
        <dbReference type="Proteomes" id="UP000593765"/>
    </source>
</evidence>
<gene>
    <name evidence="2" type="ORF">IPV69_07175</name>
</gene>
<accession>A0A7M2X124</accession>
<evidence type="ECO:0000256" key="1">
    <source>
        <dbReference type="SAM" id="SignalP"/>
    </source>
</evidence>
<feature type="signal peptide" evidence="1">
    <location>
        <begin position="1"/>
        <end position="23"/>
    </location>
</feature>
<evidence type="ECO:0008006" key="4">
    <source>
        <dbReference type="Google" id="ProtNLM"/>
    </source>
</evidence>